<dbReference type="InterPro" id="IPR011011">
    <property type="entry name" value="Znf_FYVE_PHD"/>
</dbReference>
<protein>
    <recommendedName>
        <fullName evidence="10">FYVE-type domain-containing protein</fullName>
    </recommendedName>
</protein>
<dbReference type="PANTHER" id="PTHR24193">
    <property type="entry name" value="ANKYRIN REPEAT PROTEIN"/>
    <property type="match status" value="1"/>
</dbReference>
<evidence type="ECO:0000313" key="11">
    <source>
        <dbReference type="EMBL" id="CAD9590791.1"/>
    </source>
</evidence>
<dbReference type="PROSITE" id="PS50297">
    <property type="entry name" value="ANK_REP_REGION"/>
    <property type="match status" value="4"/>
</dbReference>
<feature type="compositionally biased region" description="Polar residues" evidence="9">
    <location>
        <begin position="1"/>
        <end position="16"/>
    </location>
</feature>
<dbReference type="Gene3D" id="1.25.40.20">
    <property type="entry name" value="Ankyrin repeat-containing domain"/>
    <property type="match status" value="2"/>
</dbReference>
<keyword evidence="3 7" id="KW-0863">Zinc-finger</keyword>
<dbReference type="GO" id="GO:0045944">
    <property type="term" value="P:positive regulation of transcription by RNA polymerase II"/>
    <property type="evidence" value="ECO:0007669"/>
    <property type="project" value="TreeGrafter"/>
</dbReference>
<reference evidence="11" key="1">
    <citation type="submission" date="2021-01" db="EMBL/GenBank/DDBJ databases">
        <authorList>
            <person name="Corre E."/>
            <person name="Pelletier E."/>
            <person name="Niang G."/>
            <person name="Scheremetjew M."/>
            <person name="Finn R."/>
            <person name="Kale V."/>
            <person name="Holt S."/>
            <person name="Cochrane G."/>
            <person name="Meng A."/>
            <person name="Brown T."/>
            <person name="Cohen L."/>
        </authorList>
    </citation>
    <scope>NUCLEOTIDE SEQUENCE</scope>
    <source>
        <strain evidence="11">B650</strain>
    </source>
</reference>
<name>A0A7S2KYQ0_9STRA</name>
<dbReference type="Pfam" id="PF01363">
    <property type="entry name" value="FYVE"/>
    <property type="match status" value="1"/>
</dbReference>
<dbReference type="AlphaFoldDB" id="A0A7S2KYQ0"/>
<keyword evidence="1" id="KW-0479">Metal-binding</keyword>
<feature type="compositionally biased region" description="Polar residues" evidence="9">
    <location>
        <begin position="111"/>
        <end position="127"/>
    </location>
</feature>
<keyword evidence="5 6" id="KW-0040">ANK repeat</keyword>
<evidence type="ECO:0000256" key="4">
    <source>
        <dbReference type="ARBA" id="ARBA00022833"/>
    </source>
</evidence>
<evidence type="ECO:0000256" key="3">
    <source>
        <dbReference type="ARBA" id="ARBA00022771"/>
    </source>
</evidence>
<dbReference type="InterPro" id="IPR000306">
    <property type="entry name" value="Znf_FYVE"/>
</dbReference>
<dbReference type="InterPro" id="IPR036770">
    <property type="entry name" value="Ankyrin_rpt-contain_sf"/>
</dbReference>
<evidence type="ECO:0000259" key="10">
    <source>
        <dbReference type="PROSITE" id="PS50178"/>
    </source>
</evidence>
<feature type="repeat" description="ANK" evidence="6">
    <location>
        <begin position="362"/>
        <end position="394"/>
    </location>
</feature>
<keyword evidence="4" id="KW-0862">Zinc</keyword>
<dbReference type="InterPro" id="IPR017455">
    <property type="entry name" value="Znf_FYVE-rel"/>
</dbReference>
<feature type="compositionally biased region" description="Low complexity" evidence="9">
    <location>
        <begin position="136"/>
        <end position="152"/>
    </location>
</feature>
<dbReference type="PRINTS" id="PR01415">
    <property type="entry name" value="ANKYRIN"/>
</dbReference>
<evidence type="ECO:0000256" key="9">
    <source>
        <dbReference type="SAM" id="MobiDB-lite"/>
    </source>
</evidence>
<dbReference type="SMART" id="SM00064">
    <property type="entry name" value="FYVE"/>
    <property type="match status" value="1"/>
</dbReference>
<evidence type="ECO:0000256" key="6">
    <source>
        <dbReference type="PROSITE-ProRule" id="PRU00023"/>
    </source>
</evidence>
<feature type="repeat" description="ANK" evidence="6">
    <location>
        <begin position="299"/>
        <end position="331"/>
    </location>
</feature>
<feature type="coiled-coil region" evidence="8">
    <location>
        <begin position="178"/>
        <end position="205"/>
    </location>
</feature>
<feature type="domain" description="FYVE-type" evidence="10">
    <location>
        <begin position="608"/>
        <end position="679"/>
    </location>
</feature>
<dbReference type="CDD" id="cd00065">
    <property type="entry name" value="FYVE_like_SF"/>
    <property type="match status" value="1"/>
</dbReference>
<evidence type="ECO:0000256" key="7">
    <source>
        <dbReference type="PROSITE-ProRule" id="PRU00091"/>
    </source>
</evidence>
<feature type="compositionally biased region" description="Polar residues" evidence="9">
    <location>
        <begin position="738"/>
        <end position="765"/>
    </location>
</feature>
<gene>
    <name evidence="11" type="ORF">LDAN0321_LOCUS13333</name>
</gene>
<dbReference type="GO" id="GO:0000976">
    <property type="term" value="F:transcription cis-regulatory region binding"/>
    <property type="evidence" value="ECO:0007669"/>
    <property type="project" value="TreeGrafter"/>
</dbReference>
<proteinExistence type="predicted"/>
<keyword evidence="2" id="KW-0677">Repeat</keyword>
<dbReference type="InterPro" id="IPR002110">
    <property type="entry name" value="Ankyrin_rpt"/>
</dbReference>
<feature type="region of interest" description="Disordered" evidence="9">
    <location>
        <begin position="1"/>
        <end position="48"/>
    </location>
</feature>
<feature type="repeat" description="ANK" evidence="6">
    <location>
        <begin position="456"/>
        <end position="491"/>
    </location>
</feature>
<dbReference type="SMART" id="SM00248">
    <property type="entry name" value="ANK"/>
    <property type="match status" value="6"/>
</dbReference>
<dbReference type="PROSITE" id="PS50088">
    <property type="entry name" value="ANK_REPEAT"/>
    <property type="match status" value="4"/>
</dbReference>
<accession>A0A7S2KYQ0</accession>
<dbReference type="PROSITE" id="PS50178">
    <property type="entry name" value="ZF_FYVE"/>
    <property type="match status" value="1"/>
</dbReference>
<organism evidence="11">
    <name type="scientific">Leptocylindrus danicus</name>
    <dbReference type="NCBI Taxonomy" id="163516"/>
    <lineage>
        <taxon>Eukaryota</taxon>
        <taxon>Sar</taxon>
        <taxon>Stramenopiles</taxon>
        <taxon>Ochrophyta</taxon>
        <taxon>Bacillariophyta</taxon>
        <taxon>Coscinodiscophyceae</taxon>
        <taxon>Chaetocerotophycidae</taxon>
        <taxon>Leptocylindrales</taxon>
        <taxon>Leptocylindraceae</taxon>
        <taxon>Leptocylindrus</taxon>
    </lineage>
</organism>
<keyword evidence="8" id="KW-0175">Coiled coil</keyword>
<feature type="region of interest" description="Disordered" evidence="9">
    <location>
        <begin position="734"/>
        <end position="766"/>
    </location>
</feature>
<dbReference type="PANTHER" id="PTHR24193:SF121">
    <property type="entry name" value="ADA2A-CONTAINING COMPLEX COMPONENT 3, ISOFORM D"/>
    <property type="match status" value="1"/>
</dbReference>
<dbReference type="Pfam" id="PF12796">
    <property type="entry name" value="Ank_2"/>
    <property type="match status" value="2"/>
</dbReference>
<evidence type="ECO:0000256" key="5">
    <source>
        <dbReference type="ARBA" id="ARBA00023043"/>
    </source>
</evidence>
<sequence>MGNGLNHSTKYVSDSTAPGLAVNGIADKVPSRPKSTNEEHLDNDLNVSSDRLNISISSPEISDSTPRDYSVAPRLAANSLTNKIPPRPKSTSEEIMGCGLNVSSDRLNTSISTGVSDSTPRVRNLCSTKDDAGSGNETDNATSATNTETASNVDSEAAVKHVSIPPDTGSSKEIGPEVLRLRQLCKEKDNEIETLKEEILSLKALDPHDAPREAPPQSSPIQTPNIGLKGKIGGLVGFLTGNKGSEYMHPNYESPVSDTFDRQETDIHKAIYGKDESALKRSLDECDDLPTEINKGDFEGKTPLHLAAITSDLKMAAVLLQNMSVANAQDKNGNTPLHFARDEFMVRLLLTGGANPNIPNEHGLCALHLAVTRRNLQVTKILLDNGADVNAADDVHWYTPLHLIAQSHKGPLQAPGMNDAEDIISLESKQAALGAICTLLCSVSDPPAEINYQDYQGNTPLHHAAVLDVDDGGEVMRSLLKSGANPNIKNERGQTPLLLFCYNQAMREFDFYGDLLNLLLSNKADVNMESRQSGCTPIHLALYHRDVDTAVQLIRHGANLNALWNKPTSWEGFWPETGSPQVTPWDMLVETLDRHRIINAIIAPQKWAKATSNCMQCSAKLITLGKHHCRNCGRTICSKCSPGCLSLKFFPRKAFRNVKVSKTKRGGIRVCLECEGVLRARKVEHDGHSNSSLSLSSRSEFSSMYAPSLSSQYGAGCSSWEEESACSSFQEVDDSFSHHGQSSPMSKRESPTNSPRQNTEQLQQKRQAEFRSKVLDLLRKIAPEEVRNADDMIRVFSGREDELLKLLSDRFQEKKMLRLRVINVLQQCAPDEVSQADDMIRAFSGRENELMHLLQRMENAATTVSSPTQQQPVW</sequence>
<dbReference type="InterPro" id="IPR050663">
    <property type="entry name" value="Ankyrin-SOCS_Box"/>
</dbReference>
<dbReference type="SUPFAM" id="SSF57903">
    <property type="entry name" value="FYVE/PHD zinc finger"/>
    <property type="match status" value="1"/>
</dbReference>
<dbReference type="Pfam" id="PF00023">
    <property type="entry name" value="Ank"/>
    <property type="match status" value="1"/>
</dbReference>
<evidence type="ECO:0000256" key="1">
    <source>
        <dbReference type="ARBA" id="ARBA00022723"/>
    </source>
</evidence>
<dbReference type="SUPFAM" id="SSF48403">
    <property type="entry name" value="Ankyrin repeat"/>
    <property type="match status" value="1"/>
</dbReference>
<evidence type="ECO:0000256" key="2">
    <source>
        <dbReference type="ARBA" id="ARBA00022737"/>
    </source>
</evidence>
<feature type="region of interest" description="Disordered" evidence="9">
    <location>
        <begin position="111"/>
        <end position="175"/>
    </location>
</feature>
<dbReference type="GO" id="GO:0005634">
    <property type="term" value="C:nucleus"/>
    <property type="evidence" value="ECO:0007669"/>
    <property type="project" value="TreeGrafter"/>
</dbReference>
<dbReference type="EMBL" id="HBGY01021178">
    <property type="protein sequence ID" value="CAD9590791.1"/>
    <property type="molecule type" value="Transcribed_RNA"/>
</dbReference>
<dbReference type="Gene3D" id="3.30.40.10">
    <property type="entry name" value="Zinc/RING finger domain, C3HC4 (zinc finger)"/>
    <property type="match status" value="1"/>
</dbReference>
<feature type="repeat" description="ANK" evidence="6">
    <location>
        <begin position="533"/>
        <end position="565"/>
    </location>
</feature>
<dbReference type="InterPro" id="IPR013083">
    <property type="entry name" value="Znf_RING/FYVE/PHD"/>
</dbReference>
<evidence type="ECO:0000256" key="8">
    <source>
        <dbReference type="SAM" id="Coils"/>
    </source>
</evidence>
<dbReference type="GO" id="GO:0008270">
    <property type="term" value="F:zinc ion binding"/>
    <property type="evidence" value="ECO:0007669"/>
    <property type="project" value="UniProtKB-KW"/>
</dbReference>